<protein>
    <submittedName>
        <fullName evidence="2">Uncharacterized protein</fullName>
    </submittedName>
</protein>
<reference evidence="2 3" key="2">
    <citation type="journal article" date="2012" name="PLoS Pathog.">
        <title>Diverse lifestyles and strategies of plant pathogenesis encoded in the genomes of eighteen Dothideomycetes fungi.</title>
        <authorList>
            <person name="Ohm R.A."/>
            <person name="Feau N."/>
            <person name="Henrissat B."/>
            <person name="Schoch C.L."/>
            <person name="Horwitz B.A."/>
            <person name="Barry K.W."/>
            <person name="Condon B.J."/>
            <person name="Copeland A.C."/>
            <person name="Dhillon B."/>
            <person name="Glaser F."/>
            <person name="Hesse C.N."/>
            <person name="Kosti I."/>
            <person name="LaButti K."/>
            <person name="Lindquist E.A."/>
            <person name="Lucas S."/>
            <person name="Salamov A.A."/>
            <person name="Bradshaw R.E."/>
            <person name="Ciuffetti L."/>
            <person name="Hamelin R.C."/>
            <person name="Kema G.H.J."/>
            <person name="Lawrence C."/>
            <person name="Scott J.A."/>
            <person name="Spatafora J.W."/>
            <person name="Turgeon B.G."/>
            <person name="de Wit P.J.G.M."/>
            <person name="Zhong S."/>
            <person name="Goodwin S.B."/>
            <person name="Grigoriev I.V."/>
        </authorList>
    </citation>
    <scope>NUCLEOTIDE SEQUENCE [LARGE SCALE GENOMIC DNA]</scope>
    <source>
        <strain evidence="3">NZE10 / CBS 128990</strain>
    </source>
</reference>
<name>N1PLP2_DOTSN</name>
<reference evidence="3" key="1">
    <citation type="journal article" date="2012" name="PLoS Genet.">
        <title>The genomes of the fungal plant pathogens Cladosporium fulvum and Dothistroma septosporum reveal adaptation to different hosts and lifestyles but also signatures of common ancestry.</title>
        <authorList>
            <person name="de Wit P.J.G.M."/>
            <person name="van der Burgt A."/>
            <person name="Oekmen B."/>
            <person name="Stergiopoulos I."/>
            <person name="Abd-Elsalam K.A."/>
            <person name="Aerts A.L."/>
            <person name="Bahkali A.H."/>
            <person name="Beenen H.G."/>
            <person name="Chettri P."/>
            <person name="Cox M.P."/>
            <person name="Datema E."/>
            <person name="de Vries R.P."/>
            <person name="Dhillon B."/>
            <person name="Ganley A.R."/>
            <person name="Griffiths S.A."/>
            <person name="Guo Y."/>
            <person name="Hamelin R.C."/>
            <person name="Henrissat B."/>
            <person name="Kabir M.S."/>
            <person name="Jashni M.K."/>
            <person name="Kema G."/>
            <person name="Klaubauf S."/>
            <person name="Lapidus A."/>
            <person name="Levasseur A."/>
            <person name="Lindquist E."/>
            <person name="Mehrabi R."/>
            <person name="Ohm R.A."/>
            <person name="Owen T.J."/>
            <person name="Salamov A."/>
            <person name="Schwelm A."/>
            <person name="Schijlen E."/>
            <person name="Sun H."/>
            <person name="van den Burg H.A."/>
            <person name="van Ham R.C.H.J."/>
            <person name="Zhang S."/>
            <person name="Goodwin S.B."/>
            <person name="Grigoriev I.V."/>
            <person name="Collemare J."/>
            <person name="Bradshaw R.E."/>
        </authorList>
    </citation>
    <scope>NUCLEOTIDE SEQUENCE [LARGE SCALE GENOMIC DNA]</scope>
    <source>
        <strain evidence="3">NZE10 / CBS 128990</strain>
    </source>
</reference>
<evidence type="ECO:0000313" key="3">
    <source>
        <dbReference type="Proteomes" id="UP000016933"/>
    </source>
</evidence>
<dbReference type="Proteomes" id="UP000016933">
    <property type="component" value="Unassembled WGS sequence"/>
</dbReference>
<gene>
    <name evidence="2" type="ORF">DOTSEDRAFT_72041</name>
</gene>
<dbReference type="OrthoDB" id="10458211at2759"/>
<sequence length="163" mass="18274">MPAVPLPMDLLFLYHARSTSRIATTGGAVPACLNTDSRGQQHVGQQPPVRTSATRVMTTNQAYPRHVDFDATPKDYTRFKSRKRANCDRISRRSSPGRHASPDGHEKVDHSFWDRGPDVEVGPDVYDNGPHLSDNIIAQVRARERVMWLADVVYNGAFEIVLH</sequence>
<dbReference type="AlphaFoldDB" id="N1PLP2"/>
<feature type="region of interest" description="Disordered" evidence="1">
    <location>
        <begin position="80"/>
        <end position="114"/>
    </location>
</feature>
<dbReference type="HOGENOM" id="CLU_1631006_0_0_1"/>
<evidence type="ECO:0000256" key="1">
    <source>
        <dbReference type="SAM" id="MobiDB-lite"/>
    </source>
</evidence>
<feature type="non-terminal residue" evidence="2">
    <location>
        <position position="163"/>
    </location>
</feature>
<organism evidence="2 3">
    <name type="scientific">Dothistroma septosporum (strain NZE10 / CBS 128990)</name>
    <name type="common">Red band needle blight fungus</name>
    <name type="synonym">Mycosphaerella pini</name>
    <dbReference type="NCBI Taxonomy" id="675120"/>
    <lineage>
        <taxon>Eukaryota</taxon>
        <taxon>Fungi</taxon>
        <taxon>Dikarya</taxon>
        <taxon>Ascomycota</taxon>
        <taxon>Pezizomycotina</taxon>
        <taxon>Dothideomycetes</taxon>
        <taxon>Dothideomycetidae</taxon>
        <taxon>Mycosphaerellales</taxon>
        <taxon>Mycosphaerellaceae</taxon>
        <taxon>Dothistroma</taxon>
    </lineage>
</organism>
<dbReference type="EMBL" id="KB446539">
    <property type="protein sequence ID" value="EME44422.1"/>
    <property type="molecule type" value="Genomic_DNA"/>
</dbReference>
<evidence type="ECO:0000313" key="2">
    <source>
        <dbReference type="EMBL" id="EME44422.1"/>
    </source>
</evidence>
<keyword evidence="3" id="KW-1185">Reference proteome</keyword>
<accession>N1PLP2</accession>
<proteinExistence type="predicted"/>
<feature type="compositionally biased region" description="Basic and acidic residues" evidence="1">
    <location>
        <begin position="100"/>
        <end position="114"/>
    </location>
</feature>